<accession>A0A9X4LYV8</accession>
<dbReference type="Proteomes" id="UP001152755">
    <property type="component" value="Unassembled WGS sequence"/>
</dbReference>
<dbReference type="EMBL" id="JANRHA010000002">
    <property type="protein sequence ID" value="MDG3013784.1"/>
    <property type="molecule type" value="Genomic_DNA"/>
</dbReference>
<proteinExistence type="predicted"/>
<gene>
    <name evidence="2" type="ORF">NVS88_04340</name>
</gene>
<reference evidence="2" key="1">
    <citation type="submission" date="2022-08" db="EMBL/GenBank/DDBJ databases">
        <title>Genome analysis of Corynebacteriales strain.</title>
        <authorList>
            <person name="Lee S.D."/>
        </authorList>
    </citation>
    <scope>NUCLEOTIDE SEQUENCE</scope>
    <source>
        <strain evidence="2">D3-21</strain>
    </source>
</reference>
<comment type="caution">
    <text evidence="2">The sequence shown here is derived from an EMBL/GenBank/DDBJ whole genome shotgun (WGS) entry which is preliminary data.</text>
</comment>
<evidence type="ECO:0000313" key="3">
    <source>
        <dbReference type="Proteomes" id="UP001152755"/>
    </source>
</evidence>
<sequence>MTVALTPPLTPIPRAAHPGADHAGDEPTGSNTTMSVFFSSTPTVDSVTHLDHMSTAATTLPATSKAQRTMRAVANAERNHIQAAREALGAI</sequence>
<keyword evidence="3" id="KW-1185">Reference proteome</keyword>
<dbReference type="AlphaFoldDB" id="A0A9X4LYV8"/>
<evidence type="ECO:0000313" key="2">
    <source>
        <dbReference type="EMBL" id="MDG3013784.1"/>
    </source>
</evidence>
<name>A0A9X4LYV8_9ACTN</name>
<protein>
    <submittedName>
        <fullName evidence="2">Uncharacterized protein</fullName>
    </submittedName>
</protein>
<feature type="compositionally biased region" description="Polar residues" evidence="1">
    <location>
        <begin position="28"/>
        <end position="37"/>
    </location>
</feature>
<organism evidence="2 3">
    <name type="scientific">Speluncibacter jeojiensis</name>
    <dbReference type="NCBI Taxonomy" id="2710754"/>
    <lineage>
        <taxon>Bacteria</taxon>
        <taxon>Bacillati</taxon>
        <taxon>Actinomycetota</taxon>
        <taxon>Actinomycetes</taxon>
        <taxon>Mycobacteriales</taxon>
        <taxon>Speluncibacteraceae</taxon>
        <taxon>Speluncibacter</taxon>
    </lineage>
</organism>
<evidence type="ECO:0000256" key="1">
    <source>
        <dbReference type="SAM" id="MobiDB-lite"/>
    </source>
</evidence>
<dbReference type="RefSeq" id="WP_277832700.1">
    <property type="nucleotide sequence ID" value="NZ_JAAIVF010000003.1"/>
</dbReference>
<feature type="region of interest" description="Disordered" evidence="1">
    <location>
        <begin position="1"/>
        <end position="37"/>
    </location>
</feature>